<reference evidence="2" key="1">
    <citation type="submission" date="1999-10" db="EMBL/GenBank/DDBJ databases">
        <title>Genomic sequence for Arabidopsis thaliana BAC F1N19 from chromosome I.</title>
        <authorList>
            <person name="Chao Q."/>
            <person name="Brooks S."/>
            <person name="Buehler E."/>
            <person name="Johnson-Hopson C."/>
            <person name="Khan S."/>
            <person name="Kim C."/>
            <person name="Shinn P."/>
            <person name="Tambunga G."/>
            <person name="Altafi H."/>
            <person name="Bei Q."/>
            <person name="Chin C."/>
            <person name="Chiou J."/>
            <person name="Choi E."/>
            <person name="Conn L."/>
            <person name="Conway A."/>
            <person name="Gonzales A."/>
            <person name="Hansen N."/>
            <person name="Howng B."/>
            <person name="Koo T."/>
            <person name="Lam B."/>
            <person name="Lee J."/>
            <person name="Lenz C."/>
            <person name="Li J."/>
            <person name="Liu A."/>
            <person name="Liu K."/>
            <person name="Liu S."/>
            <person name="Mukharsky N."/>
            <person name="Nguyen M."/>
            <person name="Palm C."/>
            <person name="Pham P."/>
            <person name="Sakano H."/>
            <person name="Schwartz J."/>
            <person name="Southwick A."/>
            <person name="Thaveri A."/>
            <person name="Toriumi M."/>
            <person name="Vaysberg M."/>
            <person name="Yu G."/>
            <person name="Federspiel N.A."/>
            <person name="Theologis A."/>
            <person name="Ecker J.R."/>
        </authorList>
    </citation>
    <scope>NUCLEOTIDE SEQUENCE</scope>
</reference>
<sequence length="125" mass="14316">MEDDDDNKMDDDDIEMDGGEGESYRCVEGMWFRGEEIFKAITTSQQEFLYRLSLFNKSVLTPITRRKRESSALFDVPLKISHHLSSSDVVFFSISSRFAATTVTGAPEDTLRRFYFPIRRGGPSD</sequence>
<reference evidence="2" key="4">
    <citation type="submission" date="2000-10" db="EMBL/GenBank/DDBJ databases">
        <authorList>
            <person name="Chao Q."/>
            <person name="Brooks S."/>
            <person name="Buehler E."/>
            <person name="Johnson-Hopson C."/>
            <person name="Khan S."/>
            <person name="Kim C."/>
            <person name="Shinn P."/>
            <person name="Altafi H."/>
            <person name="Bei B."/>
            <person name="Chin C."/>
            <person name="Chiou J."/>
            <person name="Choi E."/>
            <person name="Conn L."/>
            <person name="Conway A."/>
            <person name="Gonzalez A."/>
            <person name="Hansen N."/>
            <person name="Howing B."/>
            <person name="Koo T."/>
            <person name="Lam B."/>
            <person name="Lee J."/>
            <person name="Lenz C."/>
            <person name="Li J."/>
            <person name="Liu A."/>
            <person name="Liu J."/>
            <person name="Liu S."/>
            <person name="Mukharsky N."/>
            <person name="Nguyen M."/>
            <person name="Palm C."/>
            <person name="Pham P."/>
            <person name="Sakano H."/>
            <person name="Schwartz J."/>
            <person name="Southwick A."/>
            <person name="Thaveri A."/>
            <person name="Toriumi M."/>
            <person name="Vaysberg M."/>
            <person name="Yu G."/>
            <person name="Davis R."/>
            <person name="Federspiel N."/>
            <person name="Theologis A."/>
            <person name="Ecker J."/>
        </authorList>
    </citation>
    <scope>NUCLEOTIDE SEQUENCE</scope>
</reference>
<organism evidence="2">
    <name type="scientific">Arabidopsis thaliana</name>
    <name type="common">Mouse-ear cress</name>
    <dbReference type="NCBI Taxonomy" id="3702"/>
    <lineage>
        <taxon>Eukaryota</taxon>
        <taxon>Viridiplantae</taxon>
        <taxon>Streptophyta</taxon>
        <taxon>Embryophyta</taxon>
        <taxon>Tracheophyta</taxon>
        <taxon>Spermatophyta</taxon>
        <taxon>Magnoliopsida</taxon>
        <taxon>eudicotyledons</taxon>
        <taxon>Gunneridae</taxon>
        <taxon>Pentapetalae</taxon>
        <taxon>rosids</taxon>
        <taxon>malvids</taxon>
        <taxon>Brassicales</taxon>
        <taxon>Brassicaceae</taxon>
        <taxon>Camelineae</taxon>
        <taxon>Arabidopsis</taxon>
    </lineage>
</organism>
<feature type="compositionally biased region" description="Acidic residues" evidence="1">
    <location>
        <begin position="1"/>
        <end position="20"/>
    </location>
</feature>
<dbReference type="AlphaFoldDB" id="Q9SGW0"/>
<feature type="region of interest" description="Disordered" evidence="1">
    <location>
        <begin position="1"/>
        <end position="21"/>
    </location>
</feature>
<evidence type="ECO:0000313" key="2">
    <source>
        <dbReference type="EMBL" id="AAF19674.1"/>
    </source>
</evidence>
<proteinExistence type="predicted"/>
<reference key="2">
    <citation type="journal article" date="2000" name="Nature">
        <title>Sequence and analysis of chromosome 1 of the plant Arabidopsis thaliana.</title>
        <authorList>
            <person name="Theologis A."/>
            <person name="Ecker J.R."/>
            <person name="Palm C.J."/>
            <person name="Federspiel N.A."/>
            <person name="Kaul S."/>
            <person name="White O."/>
            <person name="Alonso J."/>
            <person name="Altafi H."/>
            <person name="Araujo R."/>
            <person name="Bowman C.L."/>
            <person name="Brooks S.Y."/>
            <person name="Buehler E."/>
            <person name="Chan A."/>
            <person name="Chao Q."/>
            <person name="Chen H."/>
            <person name="Cheuk R.F."/>
            <person name="Chin C.W."/>
            <person name="Chung M.K."/>
            <person name="Conn L."/>
            <person name="Conway A.B."/>
            <person name="Conway A.R."/>
            <person name="Creasy T.H."/>
            <person name="Dewar K."/>
            <person name="Dunn P."/>
            <person name="Etgu P."/>
            <person name="Feldblyum T.V."/>
            <person name="Feng J."/>
            <person name="Fong B."/>
            <person name="Fujii C.Y."/>
            <person name="Gill J.E."/>
            <person name="Goldsmith A.D."/>
            <person name="Haas B."/>
            <person name="Hansen N.F."/>
            <person name="Hughes B."/>
            <person name="Huizar L."/>
            <person name="Hunter J.L."/>
            <person name="Jenkins J."/>
            <person name="Johnson-Hopson C."/>
            <person name="Khan S."/>
            <person name="Khaykin E."/>
            <person name="Kim C.J."/>
            <person name="Koo H.L."/>
            <person name="Kremenetskaia I."/>
            <person name="Kurtz D.B."/>
            <person name="Kwan A."/>
            <person name="Lam B."/>
            <person name="Langin-Hooper S."/>
            <person name="Lee A."/>
            <person name="Lee J.M."/>
            <person name="Lenz C.A."/>
            <person name="Li J.H."/>
            <person name="Li Y."/>
            <person name="Lin X."/>
            <person name="Liu S.X."/>
            <person name="Liu Z.A."/>
            <person name="Luros J.S."/>
            <person name="Maiti R."/>
            <person name="Marziali A."/>
            <person name="Militscher J."/>
            <person name="Miranda M."/>
            <person name="Nguyen M."/>
            <person name="Nierman W.C."/>
            <person name="Osborne B.I."/>
            <person name="Pai G."/>
            <person name="Peterson J."/>
            <person name="Pham P.K."/>
            <person name="Rizzo M."/>
            <person name="Rooney T."/>
            <person name="Rowley D."/>
            <person name="Sakano H."/>
            <person name="Salzberg S.L."/>
            <person name="Schwartz J.R."/>
            <person name="Shinn P."/>
            <person name="Southwick A.M."/>
            <person name="Sun H."/>
            <person name="Tallon L.J."/>
            <person name="Tambunga G."/>
            <person name="Toriumi M.J."/>
            <person name="Town C.D."/>
            <person name="Utterback T."/>
            <person name="Van Aken S."/>
            <person name="Vaysberg M."/>
            <person name="Vysotskaia V.S."/>
            <person name="Walker M."/>
            <person name="Wu D."/>
            <person name="Yu G."/>
            <person name="Fraser C.M."/>
            <person name="Venter J.C."/>
            <person name="Davis R.W."/>
        </authorList>
    </citation>
    <scope>NUCLEOTIDE SEQUENCE [LARGE SCALE GENOMIC DNA]</scope>
    <source>
        <strain>cv. Columbia</strain>
    </source>
</reference>
<evidence type="ECO:0000256" key="1">
    <source>
        <dbReference type="SAM" id="MobiDB-lite"/>
    </source>
</evidence>
<protein>
    <submittedName>
        <fullName evidence="2">F1N19.12</fullName>
    </submittedName>
</protein>
<accession>Q9SGW0</accession>
<name>Q9SGW0_ARATH</name>
<reference evidence="2" key="3">
    <citation type="submission" date="2000-06" db="EMBL/GenBank/DDBJ databases">
        <authorList>
            <person name="Cheuk R."/>
            <person name="Shinn P."/>
            <person name="Brooks S."/>
            <person name="Buehler E."/>
            <person name="Chao Q."/>
            <person name="Johnson-Hopson C."/>
            <person name="Khan S."/>
            <person name="Kim C."/>
            <person name="Altafi H."/>
            <person name="Bei B."/>
            <person name="Chin C."/>
            <person name="Chiou J."/>
            <person name="Choi E."/>
            <person name="Conn L."/>
            <person name="Conway A."/>
            <person name="Gonzalez A."/>
            <person name="Hansen N."/>
            <person name="Howing B."/>
            <person name="Koo T."/>
            <person name="Lam B."/>
            <person name="Lee J."/>
            <person name="Lenz C."/>
            <person name="Li J."/>
            <person name="Liu A."/>
            <person name="Liu J."/>
            <person name="Liu S."/>
            <person name="Mukharsky N."/>
            <person name="Nguyen M."/>
            <person name="Palm C."/>
            <person name="Pham P."/>
            <person name="Sakano H."/>
            <person name="Schwartz J."/>
            <person name="Southwick A."/>
            <person name="Thaveri A."/>
            <person name="Toriumi M."/>
            <person name="Vaysberg M."/>
            <person name="Yu G."/>
            <person name="Davis R."/>
            <person name="Federspiel N."/>
            <person name="Theologis A."/>
            <person name="Ecker J."/>
        </authorList>
    </citation>
    <scope>NUCLEOTIDE SEQUENCE</scope>
</reference>
<dbReference type="EMBL" id="AC009519">
    <property type="protein sequence ID" value="AAF19674.1"/>
    <property type="molecule type" value="Genomic_DNA"/>
</dbReference>